<feature type="transmembrane region" description="Helical" evidence="6">
    <location>
        <begin position="722"/>
        <end position="744"/>
    </location>
</feature>
<name>A0A6M1LBV6_9ACTN</name>
<dbReference type="InterPro" id="IPR003838">
    <property type="entry name" value="ABC3_permease_C"/>
</dbReference>
<feature type="domain" description="ABC3 transporter permease C-terminal" evidence="7">
    <location>
        <begin position="723"/>
        <end position="836"/>
    </location>
</feature>
<feature type="transmembrane region" description="Helical" evidence="6">
    <location>
        <begin position="313"/>
        <end position="339"/>
    </location>
</feature>
<dbReference type="EMBL" id="SAIY01000011">
    <property type="protein sequence ID" value="NGM15823.1"/>
    <property type="molecule type" value="Genomic_DNA"/>
</dbReference>
<sequence length="845" mass="86872">MLMLALRMLRHRIGSAVATLLALTCGVMILMSMGVMVESGMRFTPAPQRYGAADILVADRDMTIETTEFGETSTVTVDLPTGGSVPVTLAERIGQLPGVAVAAADRSIQAVVPIDDSAQGAVAHGWSSAALTPYRIVDGNQPDSTDEVAVDVRLATAAGAQLRPGDQIAVLAAGSVRQYRISGMVDRAAAGDTPSALFFTDDHAAALSGSPDRAGLIGIVLARGADSAAVTAEVDRLAAESGATVYTGTDRAGVEQSEALMAADMLIQLGSVLGGYVAGLVMFVVAGTIGLAVRHRRRDLALLRAVAATPGQVRLLVVAEVAQLAIVAVLLGIPAGLWATDWVHRQLMDRGFIPHGFPFDGGVLTAVAVSVATVLVAVSAALIAARRTVRIRPTEALGEIAVEPARSSLLRLFAGLLALGGGVTLTMFSTALRGQAGLGAALGMLFVFVLAAALLAPWINRYAAHVLGPVLRAVWGDSGYLAAANLRANAQGMATVLTALVLSVGFGGSIWFLQDNLDREAVAQTRDGTLAQHSLVSAVGLPASAAADARELPGVVAATPIRRTSVILPVLGGAEPFGAQAIDPAGADRTMDLSVTEGSLADLRGDTVALSNLQASTLGADLGDQVEIWLGDGTPVTLRLVAIYERGLAFGDVTLNRETVGGHTPTNLDDEVLIRTEPGNAEAVAGLADLVERYPGSGLIDTGAVGAQLATDLALSAWMNKLVIGVMVGYAALAAANTMIMAALTRGRELALLRLVGVTARQVKRMVHAEQVGLLGTSLLIGGAIAAITLVSVVRMMTGQLIPYVPPLGWVSIIGGTTLLALVTTIAPISALLRTPPVNSIGVKE</sequence>
<feature type="domain" description="ABC3 transporter permease C-terminal" evidence="7">
    <location>
        <begin position="276"/>
        <end position="391"/>
    </location>
</feature>
<comment type="subcellular location">
    <subcellularLocation>
        <location evidence="1">Cell membrane</location>
        <topology evidence="1">Multi-pass membrane protein</topology>
    </subcellularLocation>
</comment>
<evidence type="ECO:0000313" key="8">
    <source>
        <dbReference type="EMBL" id="NGM15823.1"/>
    </source>
</evidence>
<keyword evidence="4 6" id="KW-1133">Transmembrane helix</keyword>
<feature type="transmembrane region" description="Helical" evidence="6">
    <location>
        <begin position="359"/>
        <end position="385"/>
    </location>
</feature>
<organism evidence="8 9">
    <name type="scientific">Verrucosispora sioxanthis</name>
    <dbReference type="NCBI Taxonomy" id="2499994"/>
    <lineage>
        <taxon>Bacteria</taxon>
        <taxon>Bacillati</taxon>
        <taxon>Actinomycetota</taxon>
        <taxon>Actinomycetes</taxon>
        <taxon>Micromonosporales</taxon>
        <taxon>Micromonosporaceae</taxon>
        <taxon>Micromonospora</taxon>
    </lineage>
</organism>
<reference evidence="8 9" key="1">
    <citation type="submission" date="2020-02" db="EMBL/GenBank/DDBJ databases">
        <title>Draft Genome Sequence of Verrucosispora sp. Strain CWR15, Isolated from Gulf of Mexico Sponge.</title>
        <authorList>
            <person name="Kennedy S.J."/>
            <person name="Cella E."/>
            <person name="Azarian T."/>
            <person name="Baker B.J."/>
            <person name="Shaw L.N."/>
        </authorList>
    </citation>
    <scope>NUCLEOTIDE SEQUENCE [LARGE SCALE GENOMIC DNA]</scope>
    <source>
        <strain evidence="8 9">CWR15</strain>
    </source>
</reference>
<dbReference type="PANTHER" id="PTHR30287">
    <property type="entry name" value="MEMBRANE COMPONENT OF PREDICTED ABC SUPERFAMILY METABOLITE UPTAKE TRANSPORTER"/>
    <property type="match status" value="1"/>
</dbReference>
<accession>A0A6M1LBV6</accession>
<dbReference type="InterPro" id="IPR038766">
    <property type="entry name" value="Membrane_comp_ABC_pdt"/>
</dbReference>
<evidence type="ECO:0000259" key="7">
    <source>
        <dbReference type="Pfam" id="PF02687"/>
    </source>
</evidence>
<feature type="transmembrane region" description="Helical" evidence="6">
    <location>
        <begin position="772"/>
        <end position="796"/>
    </location>
</feature>
<feature type="transmembrane region" description="Helical" evidence="6">
    <location>
        <begin position="273"/>
        <end position="293"/>
    </location>
</feature>
<dbReference type="RefSeq" id="WP_164449662.1">
    <property type="nucleotide sequence ID" value="NZ_SAIY01000011.1"/>
</dbReference>
<comment type="caution">
    <text evidence="8">The sequence shown here is derived from an EMBL/GenBank/DDBJ whole genome shotgun (WGS) entry which is preliminary data.</text>
</comment>
<evidence type="ECO:0000256" key="6">
    <source>
        <dbReference type="SAM" id="Phobius"/>
    </source>
</evidence>
<dbReference type="Proteomes" id="UP000478148">
    <property type="component" value="Unassembled WGS sequence"/>
</dbReference>
<feature type="transmembrane region" description="Helical" evidence="6">
    <location>
        <begin position="438"/>
        <end position="459"/>
    </location>
</feature>
<feature type="transmembrane region" description="Helical" evidence="6">
    <location>
        <begin position="494"/>
        <end position="513"/>
    </location>
</feature>
<evidence type="ECO:0000256" key="1">
    <source>
        <dbReference type="ARBA" id="ARBA00004651"/>
    </source>
</evidence>
<dbReference type="PANTHER" id="PTHR30287:SF1">
    <property type="entry name" value="INNER MEMBRANE PROTEIN"/>
    <property type="match status" value="1"/>
</dbReference>
<evidence type="ECO:0000256" key="2">
    <source>
        <dbReference type="ARBA" id="ARBA00022475"/>
    </source>
</evidence>
<evidence type="ECO:0000313" key="9">
    <source>
        <dbReference type="Proteomes" id="UP000478148"/>
    </source>
</evidence>
<keyword evidence="5 6" id="KW-0472">Membrane</keyword>
<protein>
    <submittedName>
        <fullName evidence="8">ABC transporter permease</fullName>
    </submittedName>
</protein>
<dbReference type="AlphaFoldDB" id="A0A6M1LBV6"/>
<evidence type="ECO:0000256" key="5">
    <source>
        <dbReference type="ARBA" id="ARBA00023136"/>
    </source>
</evidence>
<evidence type="ECO:0000256" key="3">
    <source>
        <dbReference type="ARBA" id="ARBA00022692"/>
    </source>
</evidence>
<keyword evidence="9" id="KW-1185">Reference proteome</keyword>
<gene>
    <name evidence="8" type="ORF">ENC19_25905</name>
</gene>
<evidence type="ECO:0000256" key="4">
    <source>
        <dbReference type="ARBA" id="ARBA00022989"/>
    </source>
</evidence>
<proteinExistence type="predicted"/>
<dbReference type="Pfam" id="PF02687">
    <property type="entry name" value="FtsX"/>
    <property type="match status" value="2"/>
</dbReference>
<keyword evidence="2" id="KW-1003">Cell membrane</keyword>
<dbReference type="GO" id="GO:0005886">
    <property type="term" value="C:plasma membrane"/>
    <property type="evidence" value="ECO:0007669"/>
    <property type="project" value="UniProtKB-SubCell"/>
</dbReference>
<keyword evidence="3 6" id="KW-0812">Transmembrane</keyword>
<feature type="transmembrane region" description="Helical" evidence="6">
    <location>
        <begin position="808"/>
        <end position="833"/>
    </location>
</feature>